<dbReference type="InParanoid" id="A0A165LAR9"/>
<dbReference type="AlphaFoldDB" id="A0A165LAR9"/>
<evidence type="ECO:0008006" key="3">
    <source>
        <dbReference type="Google" id="ProtNLM"/>
    </source>
</evidence>
<protein>
    <recommendedName>
        <fullName evidence="3">F-box domain-containing protein</fullName>
    </recommendedName>
</protein>
<name>A0A165LAR9_EXIGL</name>
<evidence type="ECO:0000313" key="2">
    <source>
        <dbReference type="Proteomes" id="UP000077266"/>
    </source>
</evidence>
<gene>
    <name evidence="1" type="ORF">EXIGLDRAFT_357741</name>
</gene>
<sequence>MLRCARLGASTRFEACAAIASAVHDALSAVKTEHNDDIEINKLPPEVLGSIFFHLTITNNRPLRVLTRTFVVCRH</sequence>
<evidence type="ECO:0000313" key="1">
    <source>
        <dbReference type="EMBL" id="KZV97608.1"/>
    </source>
</evidence>
<proteinExistence type="predicted"/>
<keyword evidence="2" id="KW-1185">Reference proteome</keyword>
<organism evidence="1 2">
    <name type="scientific">Exidia glandulosa HHB12029</name>
    <dbReference type="NCBI Taxonomy" id="1314781"/>
    <lineage>
        <taxon>Eukaryota</taxon>
        <taxon>Fungi</taxon>
        <taxon>Dikarya</taxon>
        <taxon>Basidiomycota</taxon>
        <taxon>Agaricomycotina</taxon>
        <taxon>Agaricomycetes</taxon>
        <taxon>Auriculariales</taxon>
        <taxon>Exidiaceae</taxon>
        <taxon>Exidia</taxon>
    </lineage>
</organism>
<accession>A0A165LAR9</accession>
<reference evidence="1 2" key="1">
    <citation type="journal article" date="2016" name="Mol. Biol. Evol.">
        <title>Comparative Genomics of Early-Diverging Mushroom-Forming Fungi Provides Insights into the Origins of Lignocellulose Decay Capabilities.</title>
        <authorList>
            <person name="Nagy L.G."/>
            <person name="Riley R."/>
            <person name="Tritt A."/>
            <person name="Adam C."/>
            <person name="Daum C."/>
            <person name="Floudas D."/>
            <person name="Sun H."/>
            <person name="Yadav J.S."/>
            <person name="Pangilinan J."/>
            <person name="Larsson K.H."/>
            <person name="Matsuura K."/>
            <person name="Barry K."/>
            <person name="Labutti K."/>
            <person name="Kuo R."/>
            <person name="Ohm R.A."/>
            <person name="Bhattacharya S.S."/>
            <person name="Shirouzu T."/>
            <person name="Yoshinaga Y."/>
            <person name="Martin F.M."/>
            <person name="Grigoriev I.V."/>
            <person name="Hibbett D.S."/>
        </authorList>
    </citation>
    <scope>NUCLEOTIDE SEQUENCE [LARGE SCALE GENOMIC DNA]</scope>
    <source>
        <strain evidence="1 2">HHB12029</strain>
    </source>
</reference>
<dbReference type="EMBL" id="KV425928">
    <property type="protein sequence ID" value="KZV97608.1"/>
    <property type="molecule type" value="Genomic_DNA"/>
</dbReference>
<dbReference type="Proteomes" id="UP000077266">
    <property type="component" value="Unassembled WGS sequence"/>
</dbReference>